<gene>
    <name evidence="1" type="ORF">CA260_17180</name>
</gene>
<protein>
    <submittedName>
        <fullName evidence="1">Uncharacterized protein</fullName>
    </submittedName>
</protein>
<proteinExistence type="predicted"/>
<evidence type="ECO:0000313" key="2">
    <source>
        <dbReference type="Proteomes" id="UP000248926"/>
    </source>
</evidence>
<evidence type="ECO:0000313" key="1">
    <source>
        <dbReference type="EMBL" id="RAO75771.1"/>
    </source>
</evidence>
<sequence>MCAKADEIVFSCPLDKSKKTVSMCASGNVAGGTGRFYYSYGHEGSPELVYPASGESPDGAFTRTHLGFAGNTGGYAYGFSNQGFKYTIYSISGERSLQSGGVIVQRASDSKIVAKMSCQAGKIAETESDPIIDATLKWKSDSTIESNGLPTR</sequence>
<dbReference type="AlphaFoldDB" id="A0A328P3C0"/>
<dbReference type="EMBL" id="NFZS01000004">
    <property type="protein sequence ID" value="RAO75771.1"/>
    <property type="molecule type" value="Genomic_DNA"/>
</dbReference>
<keyword evidence="2" id="KW-1185">Reference proteome</keyword>
<dbReference type="Proteomes" id="UP000248926">
    <property type="component" value="Unassembled WGS sequence"/>
</dbReference>
<accession>A0A328P3C0</accession>
<reference evidence="1 2" key="1">
    <citation type="journal article" date="2018" name="Genet. Mol. Biol.">
        <title>The genome sequence of Dyella jiangningensis FCAV SCS01 from a lignocellulose-decomposing microbial consortium metagenome reveals potential for biotechnological applications.</title>
        <authorList>
            <person name="Desiderato J.G."/>
            <person name="Alvarenga D.O."/>
            <person name="Constancio M.T.L."/>
            <person name="Alves L.M.C."/>
            <person name="Varani A.M."/>
        </authorList>
    </citation>
    <scope>NUCLEOTIDE SEQUENCE [LARGE SCALE GENOMIC DNA]</scope>
    <source>
        <strain evidence="1 2">FCAV SCS01</strain>
    </source>
</reference>
<name>A0A328P3C0_9GAMM</name>
<comment type="caution">
    <text evidence="1">The sequence shown here is derived from an EMBL/GenBank/DDBJ whole genome shotgun (WGS) entry which is preliminary data.</text>
</comment>
<organism evidence="1 2">
    <name type="scientific">Dyella jiangningensis</name>
    <dbReference type="NCBI Taxonomy" id="1379159"/>
    <lineage>
        <taxon>Bacteria</taxon>
        <taxon>Pseudomonadati</taxon>
        <taxon>Pseudomonadota</taxon>
        <taxon>Gammaproteobacteria</taxon>
        <taxon>Lysobacterales</taxon>
        <taxon>Rhodanobacteraceae</taxon>
        <taxon>Dyella</taxon>
    </lineage>
</organism>